<sequence length="81" mass="9700">MSYVWMRGCLHQECQGRRRVLRAYEVLCSCYTFLKTRLWNLLHLEVMLSTMVLRQCTEKVIRDLIGRFGICYSNRDNTSSF</sequence>
<proteinExistence type="predicted"/>
<gene>
    <name evidence="1" type="ORF">DARMORV10_C02P15310.1</name>
</gene>
<reference evidence="1" key="1">
    <citation type="submission" date="2021-01" db="EMBL/GenBank/DDBJ databases">
        <authorList>
            <consortium name="Genoscope - CEA"/>
            <person name="William W."/>
        </authorList>
    </citation>
    <scope>NUCLEOTIDE SEQUENCE</scope>
</reference>
<name>A0A816K4Z3_BRANA</name>
<protein>
    <submittedName>
        <fullName evidence="1">(rape) hypothetical protein</fullName>
    </submittedName>
</protein>
<dbReference type="EMBL" id="HG994366">
    <property type="protein sequence ID" value="CAF1894080.1"/>
    <property type="molecule type" value="Genomic_DNA"/>
</dbReference>
<dbReference type="AlphaFoldDB" id="A0A816K4Z3"/>
<evidence type="ECO:0000313" key="1">
    <source>
        <dbReference type="EMBL" id="CAF1894080.1"/>
    </source>
</evidence>
<organism evidence="1">
    <name type="scientific">Brassica napus</name>
    <name type="common">Rape</name>
    <dbReference type="NCBI Taxonomy" id="3708"/>
    <lineage>
        <taxon>Eukaryota</taxon>
        <taxon>Viridiplantae</taxon>
        <taxon>Streptophyta</taxon>
        <taxon>Embryophyta</taxon>
        <taxon>Tracheophyta</taxon>
        <taxon>Spermatophyta</taxon>
        <taxon>Magnoliopsida</taxon>
        <taxon>eudicotyledons</taxon>
        <taxon>Gunneridae</taxon>
        <taxon>Pentapetalae</taxon>
        <taxon>rosids</taxon>
        <taxon>malvids</taxon>
        <taxon>Brassicales</taxon>
        <taxon>Brassicaceae</taxon>
        <taxon>Brassiceae</taxon>
        <taxon>Brassica</taxon>
    </lineage>
</organism>
<dbReference type="Proteomes" id="UP001295469">
    <property type="component" value="Chromosome C02"/>
</dbReference>
<accession>A0A816K4Z3</accession>